<dbReference type="AlphaFoldDB" id="X0CMQ0"/>
<name>X0CMQ0_FUSOX</name>
<gene>
    <name evidence="1" type="ORF">FOQG_11972</name>
</gene>
<dbReference type="HOGENOM" id="CLU_3351173_0_0_1"/>
<sequence>MQIGTNLDPILSLFSDHFNQRFHPALDQTQAPFLVQQ</sequence>
<protein>
    <submittedName>
        <fullName evidence="1">Uncharacterized protein</fullName>
    </submittedName>
</protein>
<reference evidence="1 2" key="1">
    <citation type="submission" date="2011-11" db="EMBL/GenBank/DDBJ databases">
        <title>The Genome Sequence of Fusarium oxysporum PHW815.</title>
        <authorList>
            <consortium name="The Broad Institute Genome Sequencing Platform"/>
            <person name="Ma L.-J."/>
            <person name="Gale L.R."/>
            <person name="Schwartz D.C."/>
            <person name="Zhou S."/>
            <person name="Corby-Kistler H."/>
            <person name="Young S.K."/>
            <person name="Zeng Q."/>
            <person name="Gargeya S."/>
            <person name="Fitzgerald M."/>
            <person name="Haas B."/>
            <person name="Abouelleil A."/>
            <person name="Alvarado L."/>
            <person name="Arachchi H.M."/>
            <person name="Berlin A."/>
            <person name="Brown A."/>
            <person name="Chapman S.B."/>
            <person name="Chen Z."/>
            <person name="Dunbar C."/>
            <person name="Freedman E."/>
            <person name="Gearin G."/>
            <person name="Goldberg J."/>
            <person name="Griggs A."/>
            <person name="Gujja S."/>
            <person name="Heiman D."/>
            <person name="Howarth C."/>
            <person name="Larson L."/>
            <person name="Lui A."/>
            <person name="MacDonald P.J.P."/>
            <person name="Montmayeur A."/>
            <person name="Murphy C."/>
            <person name="Neiman D."/>
            <person name="Pearson M."/>
            <person name="Priest M."/>
            <person name="Roberts A."/>
            <person name="Saif S."/>
            <person name="Shea T."/>
            <person name="Shenoy N."/>
            <person name="Sisk P."/>
            <person name="Stolte C."/>
            <person name="Sykes S."/>
            <person name="Wortman J."/>
            <person name="Nusbaum C."/>
            <person name="Birren B."/>
        </authorList>
    </citation>
    <scope>NUCLEOTIDE SEQUENCE [LARGE SCALE GENOMIC DNA]</scope>
    <source>
        <strain evidence="1 2">54005</strain>
    </source>
</reference>
<organism evidence="1 2">
    <name type="scientific">Fusarium oxysporum f. sp. raphani 54005</name>
    <dbReference type="NCBI Taxonomy" id="1089458"/>
    <lineage>
        <taxon>Eukaryota</taxon>
        <taxon>Fungi</taxon>
        <taxon>Dikarya</taxon>
        <taxon>Ascomycota</taxon>
        <taxon>Pezizomycotina</taxon>
        <taxon>Sordariomycetes</taxon>
        <taxon>Hypocreomycetidae</taxon>
        <taxon>Hypocreales</taxon>
        <taxon>Nectriaceae</taxon>
        <taxon>Fusarium</taxon>
        <taxon>Fusarium oxysporum species complex</taxon>
    </lineage>
</organism>
<dbReference type="EMBL" id="JH658399">
    <property type="protein sequence ID" value="EXK83812.1"/>
    <property type="molecule type" value="Genomic_DNA"/>
</dbReference>
<accession>X0CMQ0</accession>
<evidence type="ECO:0000313" key="2">
    <source>
        <dbReference type="Proteomes" id="UP000030663"/>
    </source>
</evidence>
<evidence type="ECO:0000313" key="1">
    <source>
        <dbReference type="EMBL" id="EXK83812.1"/>
    </source>
</evidence>
<dbReference type="Proteomes" id="UP000030663">
    <property type="component" value="Unassembled WGS sequence"/>
</dbReference>
<keyword evidence="2" id="KW-1185">Reference proteome</keyword>
<proteinExistence type="predicted"/>